<gene>
    <name evidence="3" type="ORF">ABID23_000459</name>
</gene>
<dbReference type="Proteomes" id="UP001549086">
    <property type="component" value="Unassembled WGS sequence"/>
</dbReference>
<evidence type="ECO:0000313" key="4">
    <source>
        <dbReference type="Proteomes" id="UP001549086"/>
    </source>
</evidence>
<dbReference type="EC" id="2.3.1.-" evidence="2"/>
<comment type="caution">
    <text evidence="3">The sequence shown here is derived from an EMBL/GenBank/DDBJ whole genome shotgun (WGS) entry which is preliminary data.</text>
</comment>
<protein>
    <recommendedName>
        <fullName evidence="2">RTX toxin-activating lysine-acyltransferase</fullName>
        <ecNumber evidence="2">2.3.1.-</ecNumber>
    </recommendedName>
</protein>
<dbReference type="Pfam" id="PF02794">
    <property type="entry name" value="HlyC"/>
    <property type="match status" value="1"/>
</dbReference>
<organism evidence="3 4">
    <name type="scientific">Bartonella silvatica</name>
    <dbReference type="NCBI Taxonomy" id="357760"/>
    <lineage>
        <taxon>Bacteria</taxon>
        <taxon>Pseudomonadati</taxon>
        <taxon>Pseudomonadota</taxon>
        <taxon>Alphaproteobacteria</taxon>
        <taxon>Hyphomicrobiales</taxon>
        <taxon>Bartonellaceae</taxon>
        <taxon>Bartonella</taxon>
    </lineage>
</organism>
<dbReference type="EMBL" id="JBEPLI010000002">
    <property type="protein sequence ID" value="MET3589382.1"/>
    <property type="molecule type" value="Genomic_DNA"/>
</dbReference>
<evidence type="ECO:0000313" key="3">
    <source>
        <dbReference type="EMBL" id="MET3589382.1"/>
    </source>
</evidence>
<keyword evidence="2 3" id="KW-0012">Acyltransferase</keyword>
<keyword evidence="2" id="KW-0204">Cytolysis</keyword>
<keyword evidence="2" id="KW-0963">Cytoplasm</keyword>
<dbReference type="InterPro" id="IPR003996">
    <property type="entry name" value="RTX_toxin-activating_protC_bac"/>
</dbReference>
<proteinExistence type="inferred from homology"/>
<comment type="function">
    <text evidence="2">Involved in fatty acylation of protoxin at internal lysine residues, thereby converting it to the active toxin.</text>
</comment>
<keyword evidence="2" id="KW-0808">Transferase</keyword>
<evidence type="ECO:0000256" key="1">
    <source>
        <dbReference type="ARBA" id="ARBA00005686"/>
    </source>
</evidence>
<comment type="similarity">
    <text evidence="1 2">Belongs to the RTX toxin acyltransferase family.</text>
</comment>
<keyword evidence="4" id="KW-1185">Reference proteome</keyword>
<dbReference type="GO" id="GO:0016746">
    <property type="term" value="F:acyltransferase activity"/>
    <property type="evidence" value="ECO:0007669"/>
    <property type="project" value="UniProtKB-KW"/>
</dbReference>
<name>A0ABV2HG42_9HYPH</name>
<evidence type="ECO:0000256" key="2">
    <source>
        <dbReference type="RuleBase" id="RU368102"/>
    </source>
</evidence>
<sequence length="53" mass="6307">MTALGAKVVLMLQSPLHRRWHIWDIERNLGPALRTGQYKLYKNKRGEFYTFTT</sequence>
<reference evidence="3 4" key="1">
    <citation type="submission" date="2024-06" db="EMBL/GenBank/DDBJ databases">
        <title>Genomic Encyclopedia of Type Strains, Phase IV (KMG-IV): sequencing the most valuable type-strain genomes for metagenomic binning, comparative biology and taxonomic classification.</title>
        <authorList>
            <person name="Goeker M."/>
        </authorList>
    </citation>
    <scope>NUCLEOTIDE SEQUENCE [LARGE SCALE GENOMIC DNA]</scope>
    <source>
        <strain evidence="3 4">DSM 23649</strain>
    </source>
</reference>
<comment type="subcellular location">
    <subcellularLocation>
        <location evidence="2">Cytoplasm</location>
    </subcellularLocation>
</comment>
<accession>A0ABV2HG42</accession>